<sequence length="387" mass="43545">MMIDFYLKGERKGNFEAENLSFYCLYFEQKGYNISFDPDKKTLYAFKEGRCRQVSLQLNGESSNEGSALLIHLTSMLKALGIEVRDDDREAGSILDFKVNVEKDAKSYGIELEYSAELCQTAIINRVKKDQTLKKCKFKLKRKWSLFSSNVIKLKVSITGQEEEKIAKQHIELLAFHIAMGIIETVKSNDEDNDIPWSLLFPVPLNKEQDHGTNNSKMLVPSSGVMQIEAKQSAELLLDYTLHHENPLPGEAPLSATCRCIFKNTGGTPISQPILCLKMSPTHKIKMQGKVLTAERLKSLKSNGNLMKDAWCYLEPEGHIKGKESGEYWIKPLVSVTVLPEEQLAFDFQLSFSPIEVGEGIMCSAFLNANKDQLKVASSNTIRISFA</sequence>
<proteinExistence type="predicted"/>
<gene>
    <name evidence="1" type="ORF">H9648_09030</name>
</gene>
<protein>
    <submittedName>
        <fullName evidence="1">Uncharacterized protein</fullName>
    </submittedName>
</protein>
<reference evidence="1 2" key="1">
    <citation type="submission" date="2020-08" db="EMBL/GenBank/DDBJ databases">
        <title>A Genomic Blueprint of the Chicken Gut Microbiome.</title>
        <authorList>
            <person name="Gilroy R."/>
            <person name="Ravi A."/>
            <person name="Getino M."/>
            <person name="Pursley I."/>
            <person name="Horton D.L."/>
            <person name="Alikhan N.-F."/>
            <person name="Baker D."/>
            <person name="Gharbi K."/>
            <person name="Hall N."/>
            <person name="Watson M."/>
            <person name="Adriaenssens E.M."/>
            <person name="Foster-Nyarko E."/>
            <person name="Jarju S."/>
            <person name="Secka A."/>
            <person name="Antonio M."/>
            <person name="Oren A."/>
            <person name="Chaudhuri R."/>
            <person name="La Ragione R.M."/>
            <person name="Hildebrand F."/>
            <person name="Pallen M.J."/>
        </authorList>
    </citation>
    <scope>NUCLEOTIDE SEQUENCE [LARGE SCALE GENOMIC DNA]</scope>
    <source>
        <strain evidence="1 2">Sa2CUA10</strain>
    </source>
</reference>
<dbReference type="Proteomes" id="UP000603641">
    <property type="component" value="Unassembled WGS sequence"/>
</dbReference>
<evidence type="ECO:0000313" key="2">
    <source>
        <dbReference type="Proteomes" id="UP000603641"/>
    </source>
</evidence>
<organism evidence="1 2">
    <name type="scientific">Fictibacillus norfolkensis</name>
    <dbReference type="NCBI Taxonomy" id="2762233"/>
    <lineage>
        <taxon>Bacteria</taxon>
        <taxon>Bacillati</taxon>
        <taxon>Bacillota</taxon>
        <taxon>Bacilli</taxon>
        <taxon>Bacillales</taxon>
        <taxon>Fictibacillaceae</taxon>
        <taxon>Fictibacillus</taxon>
    </lineage>
</organism>
<evidence type="ECO:0000313" key="1">
    <source>
        <dbReference type="EMBL" id="MBD7964193.1"/>
    </source>
</evidence>
<comment type="caution">
    <text evidence="1">The sequence shown here is derived from an EMBL/GenBank/DDBJ whole genome shotgun (WGS) entry which is preliminary data.</text>
</comment>
<name>A0ABR8SL27_9BACL</name>
<accession>A0ABR8SL27</accession>
<dbReference type="RefSeq" id="WP_191753556.1">
    <property type="nucleotide sequence ID" value="NZ_JACSQM010000003.1"/>
</dbReference>
<keyword evidence="2" id="KW-1185">Reference proteome</keyword>
<dbReference type="EMBL" id="JACSQM010000003">
    <property type="protein sequence ID" value="MBD7964193.1"/>
    <property type="molecule type" value="Genomic_DNA"/>
</dbReference>